<evidence type="ECO:0000256" key="2">
    <source>
        <dbReference type="SAM" id="Phobius"/>
    </source>
</evidence>
<keyword evidence="2" id="KW-0812">Transmembrane</keyword>
<feature type="region of interest" description="Disordered" evidence="1">
    <location>
        <begin position="218"/>
        <end position="249"/>
    </location>
</feature>
<reference evidence="3" key="1">
    <citation type="submission" date="2021-11" db="EMBL/GenBank/DDBJ databases">
        <title>Genome sequence.</title>
        <authorList>
            <person name="Sun Q."/>
        </authorList>
    </citation>
    <scope>NUCLEOTIDE SEQUENCE</scope>
    <source>
        <strain evidence="3">JC732</strain>
    </source>
</reference>
<feature type="transmembrane region" description="Helical" evidence="2">
    <location>
        <begin position="6"/>
        <end position="24"/>
    </location>
</feature>
<organism evidence="3 4">
    <name type="scientific">Blastopirellula sediminis</name>
    <dbReference type="NCBI Taxonomy" id="2894196"/>
    <lineage>
        <taxon>Bacteria</taxon>
        <taxon>Pseudomonadati</taxon>
        <taxon>Planctomycetota</taxon>
        <taxon>Planctomycetia</taxon>
        <taxon>Pirellulales</taxon>
        <taxon>Pirellulaceae</taxon>
        <taxon>Blastopirellula</taxon>
    </lineage>
</organism>
<proteinExistence type="predicted"/>
<protein>
    <submittedName>
        <fullName evidence="3">Uncharacterized protein</fullName>
    </submittedName>
</protein>
<dbReference type="Proteomes" id="UP001139103">
    <property type="component" value="Unassembled WGS sequence"/>
</dbReference>
<dbReference type="AlphaFoldDB" id="A0A9X1MQU4"/>
<gene>
    <name evidence="3" type="ORF">LOC68_25025</name>
</gene>
<sequence length="249" mass="28648">MNRVRVPLHALLWIGLAIGLFFWIEASLRLRVAQAYKTRIVDYYRLGDNRQSPREIDYASLRWDKYQAQLYRIHRVAPDAVLQIQCLYSLQNARFSSENIVLSPQNDYEFKILKENAAANLVLLIPGRNRNTRDFTSEVQHFLNNYHDQFEFQMINADGEFPTDDRQIQTILQWVPSPELLAEHPEFPADLPVFRIRLGTVQAFKAEGSFDYFLWTSPPNRPPLRETPQGASPFGGDAPKPSASKGGTP</sequence>
<comment type="caution">
    <text evidence="3">The sequence shown here is derived from an EMBL/GenBank/DDBJ whole genome shotgun (WGS) entry which is preliminary data.</text>
</comment>
<dbReference type="RefSeq" id="WP_230224075.1">
    <property type="nucleotide sequence ID" value="NZ_JAJKFT010000010.1"/>
</dbReference>
<dbReference type="EMBL" id="JAJKFT010000010">
    <property type="protein sequence ID" value="MCC9631673.1"/>
    <property type="molecule type" value="Genomic_DNA"/>
</dbReference>
<keyword evidence="2" id="KW-0472">Membrane</keyword>
<evidence type="ECO:0000256" key="1">
    <source>
        <dbReference type="SAM" id="MobiDB-lite"/>
    </source>
</evidence>
<evidence type="ECO:0000313" key="3">
    <source>
        <dbReference type="EMBL" id="MCC9631673.1"/>
    </source>
</evidence>
<keyword evidence="2" id="KW-1133">Transmembrane helix</keyword>
<keyword evidence="4" id="KW-1185">Reference proteome</keyword>
<name>A0A9X1MQU4_9BACT</name>
<evidence type="ECO:0000313" key="4">
    <source>
        <dbReference type="Proteomes" id="UP001139103"/>
    </source>
</evidence>
<accession>A0A9X1MQU4</accession>